<dbReference type="Proteomes" id="UP000033699">
    <property type="component" value="Unassembled WGS sequence"/>
</dbReference>
<comment type="caution">
    <text evidence="1">The sequence shown here is derived from an EMBL/GenBank/DDBJ whole genome shotgun (WGS) entry which is preliminary data.</text>
</comment>
<protein>
    <submittedName>
        <fullName evidence="1">Uncharacterized protein</fullName>
    </submittedName>
</protein>
<proteinExistence type="predicted"/>
<sequence length="160" mass="18067">MSQEQQFVSVPVPIQHVTQVYAFLAELAGITTGPSAETTATPLDDGEWPFVEWGVQDLRKLTQDALDSVQVVTGVLDILAKQPGERVSYTSLVELLNVDRKRLRGVLSAFTRVVHKHYGRRNWPMTWVEAPSEGTDLKSEFYYTVSETTAARWREVRTQS</sequence>
<accession>A0A0F2TG66</accession>
<dbReference type="OrthoDB" id="4196245at2"/>
<evidence type="ECO:0000313" key="1">
    <source>
        <dbReference type="EMBL" id="KJS60702.1"/>
    </source>
</evidence>
<dbReference type="RefSeq" id="WP_045698459.1">
    <property type="nucleotide sequence ID" value="NZ_JZKH01000038.1"/>
</dbReference>
<keyword evidence="2" id="KW-1185">Reference proteome</keyword>
<evidence type="ECO:0000313" key="2">
    <source>
        <dbReference type="Proteomes" id="UP000033699"/>
    </source>
</evidence>
<name>A0A0F2TG66_STRR3</name>
<gene>
    <name evidence="1" type="ORF">VM95_19235</name>
</gene>
<reference evidence="1 2" key="1">
    <citation type="submission" date="2015-02" db="EMBL/GenBank/DDBJ databases">
        <authorList>
            <person name="Ju K.-S."/>
            <person name="Doroghazi J.R."/>
            <person name="Metcalf W."/>
        </authorList>
    </citation>
    <scope>NUCLEOTIDE SEQUENCE [LARGE SCALE GENOMIC DNA]</scope>
    <source>
        <strain evidence="1 2">ATCC 31215</strain>
    </source>
</reference>
<dbReference type="EMBL" id="JZKH01000038">
    <property type="protein sequence ID" value="KJS60702.1"/>
    <property type="molecule type" value="Genomic_DNA"/>
</dbReference>
<dbReference type="PATRIC" id="fig|359131.3.peg.4500"/>
<organism evidence="1 2">
    <name type="scientific">Streptomyces rubellomurinus (strain ATCC 31215)</name>
    <dbReference type="NCBI Taxonomy" id="359131"/>
    <lineage>
        <taxon>Bacteria</taxon>
        <taxon>Bacillati</taxon>
        <taxon>Actinomycetota</taxon>
        <taxon>Actinomycetes</taxon>
        <taxon>Kitasatosporales</taxon>
        <taxon>Streptomycetaceae</taxon>
        <taxon>Streptomyces</taxon>
    </lineage>
</organism>
<dbReference type="AlphaFoldDB" id="A0A0F2TG66"/>